<organism evidence="1 2">
    <name type="scientific">Crenichthys baileyi</name>
    <name type="common">White River springfish</name>
    <dbReference type="NCBI Taxonomy" id="28760"/>
    <lineage>
        <taxon>Eukaryota</taxon>
        <taxon>Metazoa</taxon>
        <taxon>Chordata</taxon>
        <taxon>Craniata</taxon>
        <taxon>Vertebrata</taxon>
        <taxon>Euteleostomi</taxon>
        <taxon>Actinopterygii</taxon>
        <taxon>Neopterygii</taxon>
        <taxon>Teleostei</taxon>
        <taxon>Neoteleostei</taxon>
        <taxon>Acanthomorphata</taxon>
        <taxon>Ovalentaria</taxon>
        <taxon>Atherinomorphae</taxon>
        <taxon>Cyprinodontiformes</taxon>
        <taxon>Goodeidae</taxon>
        <taxon>Crenichthys</taxon>
    </lineage>
</organism>
<evidence type="ECO:0000313" key="2">
    <source>
        <dbReference type="Proteomes" id="UP001311232"/>
    </source>
</evidence>
<gene>
    <name evidence="1" type="ORF">CRENBAI_014090</name>
</gene>
<protein>
    <submittedName>
        <fullName evidence="1">Uncharacterized protein</fullName>
    </submittedName>
</protein>
<dbReference type="Proteomes" id="UP001311232">
    <property type="component" value="Unassembled WGS sequence"/>
</dbReference>
<proteinExistence type="predicted"/>
<evidence type="ECO:0000313" key="1">
    <source>
        <dbReference type="EMBL" id="KAK5609236.1"/>
    </source>
</evidence>
<sequence length="164" mass="17903">MSAERAIEDLFSVCNALFKFIRKPTVAASCQGNTLKRLLEQPWTGPLATVVIHKSFQEIAEVLDQVEKTACIVSSRHRDGGIRTAVRAPTLGYKPTCGVQGAGLRKESALRLSVKFKSVAFPEVHHCYAGLVDQASPLYAFSSARIHSTVDYHARPLGGVMYAN</sequence>
<dbReference type="EMBL" id="JAHHUM010001757">
    <property type="protein sequence ID" value="KAK5609236.1"/>
    <property type="molecule type" value="Genomic_DNA"/>
</dbReference>
<reference evidence="1 2" key="1">
    <citation type="submission" date="2021-06" db="EMBL/GenBank/DDBJ databases">
        <authorList>
            <person name="Palmer J.M."/>
        </authorList>
    </citation>
    <scope>NUCLEOTIDE SEQUENCE [LARGE SCALE GENOMIC DNA]</scope>
    <source>
        <strain evidence="1 2">MEX-2019</strain>
        <tissue evidence="1">Muscle</tissue>
    </source>
</reference>
<name>A0AAV9RJT2_9TELE</name>
<keyword evidence="2" id="KW-1185">Reference proteome</keyword>
<dbReference type="AlphaFoldDB" id="A0AAV9RJT2"/>
<accession>A0AAV9RJT2</accession>
<comment type="caution">
    <text evidence="1">The sequence shown here is derived from an EMBL/GenBank/DDBJ whole genome shotgun (WGS) entry which is preliminary data.</text>
</comment>